<keyword evidence="7" id="KW-1185">Reference proteome</keyword>
<accession>A0A914E0G5</accession>
<evidence type="ECO:0000256" key="1">
    <source>
        <dbReference type="ARBA" id="ARBA00004370"/>
    </source>
</evidence>
<evidence type="ECO:0000259" key="6">
    <source>
        <dbReference type="PROSITE" id="PS50262"/>
    </source>
</evidence>
<evidence type="ECO:0000256" key="3">
    <source>
        <dbReference type="ARBA" id="ARBA00022989"/>
    </source>
</evidence>
<feature type="domain" description="G-protein coupled receptors family 1 profile" evidence="6">
    <location>
        <begin position="48"/>
        <end position="149"/>
    </location>
</feature>
<dbReference type="InterPro" id="IPR019424">
    <property type="entry name" value="7TM_GPCR_Srsx"/>
</dbReference>
<name>A0A914E0G5_9BILA</name>
<dbReference type="GO" id="GO:0016020">
    <property type="term" value="C:membrane"/>
    <property type="evidence" value="ECO:0007669"/>
    <property type="project" value="UniProtKB-SubCell"/>
</dbReference>
<keyword evidence="4 5" id="KW-0472">Membrane</keyword>
<dbReference type="AlphaFoldDB" id="A0A914E0G5"/>
<dbReference type="SUPFAM" id="SSF81321">
    <property type="entry name" value="Family A G protein-coupled receptor-like"/>
    <property type="match status" value="1"/>
</dbReference>
<dbReference type="PROSITE" id="PS00237">
    <property type="entry name" value="G_PROTEIN_RECEP_F1_1"/>
    <property type="match status" value="1"/>
</dbReference>
<dbReference type="WBParaSite" id="ACRNAN_scaffold4795.g12793.t1">
    <property type="protein sequence ID" value="ACRNAN_scaffold4795.g12793.t1"/>
    <property type="gene ID" value="ACRNAN_scaffold4795.g12793"/>
</dbReference>
<feature type="transmembrane region" description="Helical" evidence="5">
    <location>
        <begin position="99"/>
        <end position="119"/>
    </location>
</feature>
<protein>
    <submittedName>
        <fullName evidence="8">G-protein coupled receptors family 1 profile domain-containing protein</fullName>
    </submittedName>
</protein>
<dbReference type="InterPro" id="IPR000276">
    <property type="entry name" value="GPCR_Rhodpsn"/>
</dbReference>
<feature type="transmembrane region" description="Helical" evidence="5">
    <location>
        <begin position="36"/>
        <end position="59"/>
    </location>
</feature>
<evidence type="ECO:0000313" key="8">
    <source>
        <dbReference type="WBParaSite" id="ACRNAN_scaffold4795.g12793.t1"/>
    </source>
</evidence>
<keyword evidence="3 5" id="KW-1133">Transmembrane helix</keyword>
<dbReference type="Pfam" id="PF10320">
    <property type="entry name" value="7TM_GPCR_Srsx"/>
    <property type="match status" value="1"/>
</dbReference>
<dbReference type="PROSITE" id="PS50262">
    <property type="entry name" value="G_PROTEIN_RECEP_F1_2"/>
    <property type="match status" value="1"/>
</dbReference>
<dbReference type="InterPro" id="IPR017452">
    <property type="entry name" value="GPCR_Rhodpsn_7TM"/>
</dbReference>
<evidence type="ECO:0000256" key="2">
    <source>
        <dbReference type="ARBA" id="ARBA00022692"/>
    </source>
</evidence>
<sequence length="149" mass="16962">MNISDVAAASLVDLSNYSYSVDPNYQDAKYTYVTQIYYIMSGTLSILLNLYLIILFVIFNKLRTAQCNWLIIFQCISEIFIGYGAIMRAVIFLCAVDNNIIEFNVIFCTFTVGLFAFGYRLGQTNALLIALDRFMAIWKPVAYANRQGH</sequence>
<comment type="subcellular location">
    <subcellularLocation>
        <location evidence="1">Membrane</location>
    </subcellularLocation>
</comment>
<keyword evidence="2 5" id="KW-0812">Transmembrane</keyword>
<reference evidence="8" key="1">
    <citation type="submission" date="2022-11" db="UniProtKB">
        <authorList>
            <consortium name="WormBaseParasite"/>
        </authorList>
    </citation>
    <scope>IDENTIFICATION</scope>
</reference>
<dbReference type="Gene3D" id="1.20.1070.10">
    <property type="entry name" value="Rhodopsin 7-helix transmembrane proteins"/>
    <property type="match status" value="1"/>
</dbReference>
<feature type="transmembrane region" description="Helical" evidence="5">
    <location>
        <begin position="71"/>
        <end position="93"/>
    </location>
</feature>
<evidence type="ECO:0000256" key="5">
    <source>
        <dbReference type="SAM" id="Phobius"/>
    </source>
</evidence>
<proteinExistence type="predicted"/>
<evidence type="ECO:0000256" key="4">
    <source>
        <dbReference type="ARBA" id="ARBA00023136"/>
    </source>
</evidence>
<organism evidence="7 8">
    <name type="scientific">Acrobeloides nanus</name>
    <dbReference type="NCBI Taxonomy" id="290746"/>
    <lineage>
        <taxon>Eukaryota</taxon>
        <taxon>Metazoa</taxon>
        <taxon>Ecdysozoa</taxon>
        <taxon>Nematoda</taxon>
        <taxon>Chromadorea</taxon>
        <taxon>Rhabditida</taxon>
        <taxon>Tylenchina</taxon>
        <taxon>Cephalobomorpha</taxon>
        <taxon>Cephaloboidea</taxon>
        <taxon>Cephalobidae</taxon>
        <taxon>Acrobeloides</taxon>
    </lineage>
</organism>
<evidence type="ECO:0000313" key="7">
    <source>
        <dbReference type="Proteomes" id="UP000887540"/>
    </source>
</evidence>
<dbReference type="Proteomes" id="UP000887540">
    <property type="component" value="Unplaced"/>
</dbReference>
<dbReference type="GO" id="GO:0004930">
    <property type="term" value="F:G protein-coupled receptor activity"/>
    <property type="evidence" value="ECO:0007669"/>
    <property type="project" value="InterPro"/>
</dbReference>